<sequence>MKELKKYNTCLKRINEFSQNLGIKKEDQTILELKKTQKENEKLLVLKNGSFDGPEPWFIVDENDEIHTLVSLKSLKNILENLKQNQKENFELRLEKAIYQQIPIDFNDAWTVAMDAIKQKAKNGLMEVNIDLEKLIADIKKEHPNLFVDMEAMVERARNDERL</sequence>
<dbReference type="Pfam" id="PF10788">
    <property type="entry name" value="DUF2603"/>
    <property type="match status" value="1"/>
</dbReference>
<reference evidence="2 3" key="1">
    <citation type="submission" date="2017-04" db="EMBL/GenBank/DDBJ databases">
        <title>Complete genome sequence of the Campylobacter cuniculorum type strain LMG24588.</title>
        <authorList>
            <person name="Miller W.G."/>
            <person name="Yee E."/>
            <person name="Revez J."/>
            <person name="Bono J.L."/>
            <person name="Rossi M."/>
        </authorList>
    </citation>
    <scope>NUCLEOTIDE SEQUENCE [LARGE SCALE GENOMIC DNA]</scope>
    <source>
        <strain evidence="2 3">LMG 24588</strain>
    </source>
</reference>
<gene>
    <name evidence="2" type="ORF">CCUN_0758</name>
</gene>
<dbReference type="OrthoDB" id="5324700at2"/>
<name>A0A1W6BW88_9BACT</name>
<evidence type="ECO:0000256" key="1">
    <source>
        <dbReference type="HAMAP-Rule" id="MF_02110"/>
    </source>
</evidence>
<dbReference type="RefSeq" id="WP_027306170.1">
    <property type="nucleotide sequence ID" value="NZ_CP020867.1"/>
</dbReference>
<evidence type="ECO:0000313" key="2">
    <source>
        <dbReference type="EMBL" id="ARJ56376.1"/>
    </source>
</evidence>
<dbReference type="AlphaFoldDB" id="A0A1W6BW88"/>
<dbReference type="HAMAP" id="MF_02110">
    <property type="entry name" value="UPF0763"/>
    <property type="match status" value="1"/>
</dbReference>
<dbReference type="KEGG" id="ccun:CCUN_0758"/>
<dbReference type="Proteomes" id="UP000192902">
    <property type="component" value="Chromosome"/>
</dbReference>
<evidence type="ECO:0000313" key="3">
    <source>
        <dbReference type="Proteomes" id="UP000192902"/>
    </source>
</evidence>
<protein>
    <recommendedName>
        <fullName evidence="1">UPF0763 protein CCUN_0758</fullName>
    </recommendedName>
</protein>
<dbReference type="EMBL" id="CP020867">
    <property type="protein sequence ID" value="ARJ56376.1"/>
    <property type="molecule type" value="Genomic_DNA"/>
</dbReference>
<proteinExistence type="inferred from homology"/>
<dbReference type="STRING" id="1121267.CCUN_0758"/>
<organism evidence="2 3">
    <name type="scientific">Campylobacter cuniculorum DSM 23162 = LMG 24588</name>
    <dbReference type="NCBI Taxonomy" id="1121267"/>
    <lineage>
        <taxon>Bacteria</taxon>
        <taxon>Pseudomonadati</taxon>
        <taxon>Campylobacterota</taxon>
        <taxon>Epsilonproteobacteria</taxon>
        <taxon>Campylobacterales</taxon>
        <taxon>Campylobacteraceae</taxon>
        <taxon>Campylobacter</taxon>
    </lineage>
</organism>
<accession>A0A1W6BW88</accession>
<dbReference type="eggNOG" id="ENOG5030YCA">
    <property type="taxonomic scope" value="Bacteria"/>
</dbReference>
<dbReference type="InterPro" id="IPR019724">
    <property type="entry name" value="UPF0763"/>
</dbReference>
<comment type="similarity">
    <text evidence="1">Belongs to the UPF0763 family.</text>
</comment>